<name>A0A938BK45_9BACT</name>
<proteinExistence type="predicted"/>
<keyword evidence="3" id="KW-0732">Signal</keyword>
<dbReference type="GO" id="GO:0019867">
    <property type="term" value="C:outer membrane"/>
    <property type="evidence" value="ECO:0007669"/>
    <property type="project" value="InterPro"/>
</dbReference>
<reference evidence="7 8" key="1">
    <citation type="submission" date="2019-03" db="EMBL/GenBank/DDBJ databases">
        <title>Lake Tanganyika Metagenome-Assembled Genomes (MAGs).</title>
        <authorList>
            <person name="Tran P."/>
        </authorList>
    </citation>
    <scope>NUCLEOTIDE SEQUENCE [LARGE SCALE GENOMIC DNA]</scope>
    <source>
        <strain evidence="7">K_DeepCast_65m_m2_236</strain>
    </source>
</reference>
<keyword evidence="4" id="KW-0472">Membrane</keyword>
<dbReference type="AlphaFoldDB" id="A0A938BK45"/>
<comment type="subcellular location">
    <subcellularLocation>
        <location evidence="1">Membrane</location>
    </subcellularLocation>
</comment>
<dbReference type="InterPro" id="IPR000184">
    <property type="entry name" value="Bac_surfAg_D15"/>
</dbReference>
<evidence type="ECO:0000313" key="8">
    <source>
        <dbReference type="Proteomes" id="UP000703893"/>
    </source>
</evidence>
<evidence type="ECO:0000256" key="2">
    <source>
        <dbReference type="ARBA" id="ARBA00022692"/>
    </source>
</evidence>
<dbReference type="Pfam" id="PF01103">
    <property type="entry name" value="Omp85"/>
    <property type="match status" value="1"/>
</dbReference>
<evidence type="ECO:0000256" key="5">
    <source>
        <dbReference type="ARBA" id="ARBA00023237"/>
    </source>
</evidence>
<organism evidence="7 8">
    <name type="scientific">Candidatus Tanganyikabacteria bacterium</name>
    <dbReference type="NCBI Taxonomy" id="2961651"/>
    <lineage>
        <taxon>Bacteria</taxon>
        <taxon>Bacillati</taxon>
        <taxon>Candidatus Sericytochromatia</taxon>
        <taxon>Candidatus Tanganyikabacteria</taxon>
    </lineage>
</organism>
<dbReference type="EMBL" id="VGJX01000776">
    <property type="protein sequence ID" value="MBM3275912.1"/>
    <property type="molecule type" value="Genomic_DNA"/>
</dbReference>
<sequence length="186" mass="20742">DLSRVNADANVYFPLNYPFWELKHTLAIGTKAGSTLSLYNHRVPSYERFYSTGPYLIRGWAESLPNSLQEAEKAVLFQGDSVALASTEYRFPIFSIVSGVLFADTGLFWNQESQPTDLAAFNLAHLRSGYGVGVRVNTPLGPLRLDLGLHDLNLKDWGTPDYWSGLKKETGVFPNIAPHFSIGQKF</sequence>
<feature type="domain" description="Bacterial surface antigen (D15)" evidence="6">
    <location>
        <begin position="4"/>
        <end position="149"/>
    </location>
</feature>
<dbReference type="Proteomes" id="UP000703893">
    <property type="component" value="Unassembled WGS sequence"/>
</dbReference>
<accession>A0A938BK45</accession>
<evidence type="ECO:0000313" key="7">
    <source>
        <dbReference type="EMBL" id="MBM3275912.1"/>
    </source>
</evidence>
<dbReference type="Gene3D" id="2.40.160.50">
    <property type="entry name" value="membrane protein fhac: a member of the omp85/tpsb transporter family"/>
    <property type="match status" value="1"/>
</dbReference>
<feature type="non-terminal residue" evidence="7">
    <location>
        <position position="1"/>
    </location>
</feature>
<dbReference type="PANTHER" id="PTHR12815">
    <property type="entry name" value="SORTING AND ASSEMBLY MACHINERY SAMM50 PROTEIN FAMILY MEMBER"/>
    <property type="match status" value="1"/>
</dbReference>
<keyword evidence="2" id="KW-0812">Transmembrane</keyword>
<dbReference type="InterPro" id="IPR039910">
    <property type="entry name" value="D15-like"/>
</dbReference>
<protein>
    <submittedName>
        <fullName evidence="7">BamA/TamA family outer membrane protein</fullName>
    </submittedName>
</protein>
<comment type="caution">
    <text evidence="7">The sequence shown here is derived from an EMBL/GenBank/DDBJ whole genome shotgun (WGS) entry which is preliminary data.</text>
</comment>
<evidence type="ECO:0000256" key="1">
    <source>
        <dbReference type="ARBA" id="ARBA00004370"/>
    </source>
</evidence>
<dbReference type="PANTHER" id="PTHR12815:SF47">
    <property type="entry name" value="TRANSLOCATION AND ASSEMBLY MODULE SUBUNIT TAMA"/>
    <property type="match status" value="1"/>
</dbReference>
<evidence type="ECO:0000259" key="6">
    <source>
        <dbReference type="Pfam" id="PF01103"/>
    </source>
</evidence>
<keyword evidence="5" id="KW-0998">Cell outer membrane</keyword>
<evidence type="ECO:0000256" key="4">
    <source>
        <dbReference type="ARBA" id="ARBA00023136"/>
    </source>
</evidence>
<evidence type="ECO:0000256" key="3">
    <source>
        <dbReference type="ARBA" id="ARBA00022729"/>
    </source>
</evidence>
<gene>
    <name evidence="7" type="ORF">FJZ00_12220</name>
</gene>